<dbReference type="AlphaFoldDB" id="A0A139A9P4"/>
<dbReference type="OrthoDB" id="2266637at2759"/>
<dbReference type="Proteomes" id="UP000070544">
    <property type="component" value="Unassembled WGS sequence"/>
</dbReference>
<gene>
    <name evidence="2" type="ORF">M427DRAFT_33982</name>
</gene>
<name>A0A139A9P4_GONPJ</name>
<keyword evidence="3" id="KW-1185">Reference proteome</keyword>
<organism evidence="2 3">
    <name type="scientific">Gonapodya prolifera (strain JEL478)</name>
    <name type="common">Monoblepharis prolifera</name>
    <dbReference type="NCBI Taxonomy" id="1344416"/>
    <lineage>
        <taxon>Eukaryota</taxon>
        <taxon>Fungi</taxon>
        <taxon>Fungi incertae sedis</taxon>
        <taxon>Chytridiomycota</taxon>
        <taxon>Chytridiomycota incertae sedis</taxon>
        <taxon>Monoblepharidomycetes</taxon>
        <taxon>Monoblepharidales</taxon>
        <taxon>Gonapodyaceae</taxon>
        <taxon>Gonapodya</taxon>
    </lineage>
</organism>
<feature type="region of interest" description="Disordered" evidence="1">
    <location>
        <begin position="16"/>
        <end position="35"/>
    </location>
</feature>
<proteinExistence type="predicted"/>
<evidence type="ECO:0000313" key="2">
    <source>
        <dbReference type="EMBL" id="KXS13388.1"/>
    </source>
</evidence>
<dbReference type="STRING" id="1344416.A0A139A9P4"/>
<dbReference type="InterPro" id="IPR009057">
    <property type="entry name" value="Homeodomain-like_sf"/>
</dbReference>
<accession>A0A139A9P4</accession>
<evidence type="ECO:0000313" key="3">
    <source>
        <dbReference type="Proteomes" id="UP000070544"/>
    </source>
</evidence>
<dbReference type="EMBL" id="KQ965778">
    <property type="protein sequence ID" value="KXS13388.1"/>
    <property type="molecule type" value="Genomic_DNA"/>
</dbReference>
<evidence type="ECO:0000256" key="1">
    <source>
        <dbReference type="SAM" id="MobiDB-lite"/>
    </source>
</evidence>
<protein>
    <submittedName>
        <fullName evidence="2">Uncharacterized protein</fullName>
    </submittedName>
</protein>
<sequence>MKTFGVSRRTVFNWLATKPGDGSRPKKRPPGRSPKCSVDVKDEVCRWMTEDVGRRQVDCVDMVKERYGIDISQRTVANILKRHDVTRKTVSYSYCEQEGQQANVKHFQTTMQSLPKETWAAMDECGFYLNESPRFGYSKRGTPVVADRPKGRGDHYVLFLCIRYTPPGAEIRAPVVAWTLYRKYANAQRFQTFLERGVGSPYNRGILATNGGGDALFHVFHKAS</sequence>
<dbReference type="SUPFAM" id="SSF46689">
    <property type="entry name" value="Homeodomain-like"/>
    <property type="match status" value="1"/>
</dbReference>
<reference evidence="2 3" key="1">
    <citation type="journal article" date="2015" name="Genome Biol. Evol.">
        <title>Phylogenomic analyses indicate that early fungi evolved digesting cell walls of algal ancestors of land plants.</title>
        <authorList>
            <person name="Chang Y."/>
            <person name="Wang S."/>
            <person name="Sekimoto S."/>
            <person name="Aerts A.L."/>
            <person name="Choi C."/>
            <person name="Clum A."/>
            <person name="LaButti K.M."/>
            <person name="Lindquist E.A."/>
            <person name="Yee Ngan C."/>
            <person name="Ohm R.A."/>
            <person name="Salamov A.A."/>
            <person name="Grigoriev I.V."/>
            <person name="Spatafora J.W."/>
            <person name="Berbee M.L."/>
        </authorList>
    </citation>
    <scope>NUCLEOTIDE SEQUENCE [LARGE SCALE GENOMIC DNA]</scope>
    <source>
        <strain evidence="2 3">JEL478</strain>
    </source>
</reference>